<dbReference type="STRING" id="178356.SAMN05216269_11645"/>
<dbReference type="RefSeq" id="WP_073210986.1">
    <property type="nucleotide sequence ID" value="NZ_FRCL01000016.1"/>
</dbReference>
<dbReference type="EMBL" id="FRCL01000016">
    <property type="protein sequence ID" value="SHN15062.1"/>
    <property type="molecule type" value="Genomic_DNA"/>
</dbReference>
<feature type="transmembrane region" description="Helical" evidence="1">
    <location>
        <begin position="78"/>
        <end position="99"/>
    </location>
</feature>
<dbReference type="Proteomes" id="UP000184092">
    <property type="component" value="Unassembled WGS sequence"/>
</dbReference>
<evidence type="ECO:0000256" key="1">
    <source>
        <dbReference type="SAM" id="Phobius"/>
    </source>
</evidence>
<dbReference type="AlphaFoldDB" id="A0A1M7PDK6"/>
<name>A0A1M7PDK6_9FLAO</name>
<reference evidence="3" key="1">
    <citation type="submission" date="2016-11" db="EMBL/GenBank/DDBJ databases">
        <authorList>
            <person name="Varghese N."/>
            <person name="Submissions S."/>
        </authorList>
    </citation>
    <scope>NUCLEOTIDE SEQUENCE [LARGE SCALE GENOMIC DNA]</scope>
    <source>
        <strain evidence="3">CGMCC 1.2749</strain>
    </source>
</reference>
<proteinExistence type="predicted"/>
<organism evidence="2 3">
    <name type="scientific">Flavobacterium xinjiangense</name>
    <dbReference type="NCBI Taxonomy" id="178356"/>
    <lineage>
        <taxon>Bacteria</taxon>
        <taxon>Pseudomonadati</taxon>
        <taxon>Bacteroidota</taxon>
        <taxon>Flavobacteriia</taxon>
        <taxon>Flavobacteriales</taxon>
        <taxon>Flavobacteriaceae</taxon>
        <taxon>Flavobacterium</taxon>
    </lineage>
</organism>
<protein>
    <submittedName>
        <fullName evidence="2">Uncharacterized protein</fullName>
    </submittedName>
</protein>
<keyword evidence="1" id="KW-1133">Transmembrane helix</keyword>
<dbReference type="OrthoDB" id="1098521at2"/>
<evidence type="ECO:0000313" key="2">
    <source>
        <dbReference type="EMBL" id="SHN15062.1"/>
    </source>
</evidence>
<evidence type="ECO:0000313" key="3">
    <source>
        <dbReference type="Proteomes" id="UP000184092"/>
    </source>
</evidence>
<keyword evidence="1" id="KW-0812">Transmembrane</keyword>
<sequence length="157" mass="18145">MELDKIELLIEKYFQGETSIAEENELRTYFSSLNVAQHLEQYKPLFGYLSLAADQKFAPEIALHSKQNFPNEFKKRNVAWLSIAASVVVLMGIGTYVYYNYEDEKGKQDLGTYDDPEVAFRQTQKALALLSNHVNVGIESVKYIEEYQESKELIFKQ</sequence>
<keyword evidence="1" id="KW-0472">Membrane</keyword>
<gene>
    <name evidence="2" type="ORF">SAMN05216269_11645</name>
</gene>
<keyword evidence="3" id="KW-1185">Reference proteome</keyword>
<accession>A0A1M7PDK6</accession>